<comment type="caution">
    <text evidence="1">The sequence shown here is derived from an EMBL/GenBank/DDBJ whole genome shotgun (WGS) entry which is preliminary data.</text>
</comment>
<name>A0AAV4XN18_CAEEX</name>
<dbReference type="AlphaFoldDB" id="A0AAV4XN18"/>
<proteinExistence type="predicted"/>
<reference evidence="1 2" key="1">
    <citation type="submission" date="2021-06" db="EMBL/GenBank/DDBJ databases">
        <title>Caerostris extrusa draft genome.</title>
        <authorList>
            <person name="Kono N."/>
            <person name="Arakawa K."/>
        </authorList>
    </citation>
    <scope>NUCLEOTIDE SEQUENCE [LARGE SCALE GENOMIC DNA]</scope>
</reference>
<gene>
    <name evidence="1" type="ORF">CEXT_537931</name>
</gene>
<organism evidence="1 2">
    <name type="scientific">Caerostris extrusa</name>
    <name type="common">Bark spider</name>
    <name type="synonym">Caerostris bankana</name>
    <dbReference type="NCBI Taxonomy" id="172846"/>
    <lineage>
        <taxon>Eukaryota</taxon>
        <taxon>Metazoa</taxon>
        <taxon>Ecdysozoa</taxon>
        <taxon>Arthropoda</taxon>
        <taxon>Chelicerata</taxon>
        <taxon>Arachnida</taxon>
        <taxon>Araneae</taxon>
        <taxon>Araneomorphae</taxon>
        <taxon>Entelegynae</taxon>
        <taxon>Araneoidea</taxon>
        <taxon>Araneidae</taxon>
        <taxon>Caerostris</taxon>
    </lineage>
</organism>
<protein>
    <submittedName>
        <fullName evidence="1">Uncharacterized protein</fullName>
    </submittedName>
</protein>
<dbReference type="EMBL" id="BPLR01000485">
    <property type="protein sequence ID" value="GIY95148.1"/>
    <property type="molecule type" value="Genomic_DNA"/>
</dbReference>
<accession>A0AAV4XN18</accession>
<sequence>MGDQWSVRTLNESWCSITTTVSTVKLSSSLSGSERRHWSPCDYGAVGEEKTPLSLSPTPTFSSLVNPKSATIILVCGKSLALNTWGALQKVSSHKPVVDGFLVSVREIKLRKFEIGTFERERALSASVAMFAAIKGKGRDLLLRLGKEKNSSDFYLSGGYQSSRGDYHGV</sequence>
<keyword evidence="2" id="KW-1185">Reference proteome</keyword>
<evidence type="ECO:0000313" key="1">
    <source>
        <dbReference type="EMBL" id="GIY95148.1"/>
    </source>
</evidence>
<dbReference type="Proteomes" id="UP001054945">
    <property type="component" value="Unassembled WGS sequence"/>
</dbReference>
<evidence type="ECO:0000313" key="2">
    <source>
        <dbReference type="Proteomes" id="UP001054945"/>
    </source>
</evidence>